<keyword evidence="2" id="KW-1185">Reference proteome</keyword>
<proteinExistence type="predicted"/>
<evidence type="ECO:0000313" key="2">
    <source>
        <dbReference type="Proteomes" id="UP000239706"/>
    </source>
</evidence>
<reference evidence="1 2" key="1">
    <citation type="submission" date="2018-03" db="EMBL/GenBank/DDBJ databases">
        <title>Genome sequence of Clostridium liquoris DSM 100320.</title>
        <authorList>
            <person name="Poehlein A."/>
            <person name="Daniel R."/>
        </authorList>
    </citation>
    <scope>NUCLEOTIDE SEQUENCE [LARGE SCALE GENOMIC DNA]</scope>
    <source>
        <strain evidence="1 2">DSM 100320</strain>
    </source>
</reference>
<dbReference type="Proteomes" id="UP000239706">
    <property type="component" value="Unassembled WGS sequence"/>
</dbReference>
<accession>A0A2T0B232</accession>
<dbReference type="OrthoDB" id="2086222at2"/>
<sequence length="143" mass="16416">MHIKILVRLKANLTRYSPRLIVGTEGYTIGEYGKWSRASDRFVGVHFPGITTIDVLWDSSEIIDKEYLQEEMENKQKFMKAIKNATDVIIAEGSRGGFKYLTFSLKNEDGMEIHKSIGDRKKAQRLLSIFKDYGITVNKIIIK</sequence>
<name>A0A2T0B232_9CLOT</name>
<gene>
    <name evidence="1" type="ORF">CLLI_20370</name>
</gene>
<protein>
    <submittedName>
        <fullName evidence="1">Uncharacterized protein</fullName>
    </submittedName>
</protein>
<dbReference type="RefSeq" id="WP_106064116.1">
    <property type="nucleotide sequence ID" value="NZ_PVXO01000054.1"/>
</dbReference>
<dbReference type="EMBL" id="PVXO01000054">
    <property type="protein sequence ID" value="PRR77942.1"/>
    <property type="molecule type" value="Genomic_DNA"/>
</dbReference>
<evidence type="ECO:0000313" key="1">
    <source>
        <dbReference type="EMBL" id="PRR77942.1"/>
    </source>
</evidence>
<comment type="caution">
    <text evidence="1">The sequence shown here is derived from an EMBL/GenBank/DDBJ whole genome shotgun (WGS) entry which is preliminary data.</text>
</comment>
<dbReference type="AlphaFoldDB" id="A0A2T0B232"/>
<organism evidence="1 2">
    <name type="scientific">Clostridium liquoris</name>
    <dbReference type="NCBI Taxonomy" id="1289519"/>
    <lineage>
        <taxon>Bacteria</taxon>
        <taxon>Bacillati</taxon>
        <taxon>Bacillota</taxon>
        <taxon>Clostridia</taxon>
        <taxon>Eubacteriales</taxon>
        <taxon>Clostridiaceae</taxon>
        <taxon>Clostridium</taxon>
    </lineage>
</organism>